<dbReference type="RefSeq" id="WP_356958247.1">
    <property type="nucleotide sequence ID" value="NZ_JBEXYG010000012.1"/>
</dbReference>
<organism evidence="1 2">
    <name type="scientific">Nocardia rhamnosiphila</name>
    <dbReference type="NCBI Taxonomy" id="426716"/>
    <lineage>
        <taxon>Bacteria</taxon>
        <taxon>Bacillati</taxon>
        <taxon>Actinomycetota</taxon>
        <taxon>Actinomycetes</taxon>
        <taxon>Mycobacteriales</taxon>
        <taxon>Nocardiaceae</taxon>
        <taxon>Nocardia</taxon>
    </lineage>
</organism>
<evidence type="ECO:0000313" key="1">
    <source>
        <dbReference type="EMBL" id="MEU1954472.1"/>
    </source>
</evidence>
<gene>
    <name evidence="1" type="ORF">ABZ510_21725</name>
</gene>
<comment type="caution">
    <text evidence="1">The sequence shown here is derived from an EMBL/GenBank/DDBJ whole genome shotgun (WGS) entry which is preliminary data.</text>
</comment>
<dbReference type="Proteomes" id="UP001550628">
    <property type="component" value="Unassembled WGS sequence"/>
</dbReference>
<dbReference type="EMBL" id="JBEYBF010000015">
    <property type="protein sequence ID" value="MEU1954472.1"/>
    <property type="molecule type" value="Genomic_DNA"/>
</dbReference>
<evidence type="ECO:0000313" key="2">
    <source>
        <dbReference type="Proteomes" id="UP001550628"/>
    </source>
</evidence>
<accession>A0ABV2WU99</accession>
<proteinExistence type="predicted"/>
<name>A0ABV2WU99_9NOCA</name>
<protein>
    <submittedName>
        <fullName evidence="1">Uncharacterized protein</fullName>
    </submittedName>
</protein>
<keyword evidence="2" id="KW-1185">Reference proteome</keyword>
<sequence length="190" mass="20998">MTLIRYPDPESVDEITARYLLSLPTALMPMLYGFRFDGHAIDAECAAVDLAGERGEGEANPIHRRAADLRRLLGPGMFGFGLVFVVFADQLTDRPEHRHIPEQVRAAAEQLPGADDLIVAAIADARGRQWWAVVGRHLRELGPVRIHLPATPPDRWRITAGLDVSLWTAALALDDANHPHLLRLRAASEP</sequence>
<reference evidence="1 2" key="1">
    <citation type="submission" date="2024-06" db="EMBL/GenBank/DDBJ databases">
        <title>The Natural Products Discovery Center: Release of the First 8490 Sequenced Strains for Exploring Actinobacteria Biosynthetic Diversity.</title>
        <authorList>
            <person name="Kalkreuter E."/>
            <person name="Kautsar S.A."/>
            <person name="Yang D."/>
            <person name="Bader C.D."/>
            <person name="Teijaro C.N."/>
            <person name="Fluegel L."/>
            <person name="Davis C.M."/>
            <person name="Simpson J.R."/>
            <person name="Lauterbach L."/>
            <person name="Steele A.D."/>
            <person name="Gui C."/>
            <person name="Meng S."/>
            <person name="Li G."/>
            <person name="Viehrig K."/>
            <person name="Ye F."/>
            <person name="Su P."/>
            <person name="Kiefer A.F."/>
            <person name="Nichols A."/>
            <person name="Cepeda A.J."/>
            <person name="Yan W."/>
            <person name="Fan B."/>
            <person name="Jiang Y."/>
            <person name="Adhikari A."/>
            <person name="Zheng C.-J."/>
            <person name="Schuster L."/>
            <person name="Cowan T.M."/>
            <person name="Smanski M.J."/>
            <person name="Chevrette M.G."/>
            <person name="De Carvalho L.P.S."/>
            <person name="Shen B."/>
        </authorList>
    </citation>
    <scope>NUCLEOTIDE SEQUENCE [LARGE SCALE GENOMIC DNA]</scope>
    <source>
        <strain evidence="1 2">NPDC019708</strain>
    </source>
</reference>